<proteinExistence type="predicted"/>
<feature type="domain" description="DM14" evidence="2">
    <location>
        <begin position="198"/>
        <end position="256"/>
    </location>
</feature>
<feature type="region of interest" description="Disordered" evidence="1">
    <location>
        <begin position="158"/>
        <end position="187"/>
    </location>
</feature>
<dbReference type="PANTHER" id="PTHR13076:SF9">
    <property type="entry name" value="COILED-COIL AND C2 DOMAIN-CONTAINING PROTEIN 1-LIKE"/>
    <property type="match status" value="1"/>
</dbReference>
<feature type="region of interest" description="Disordered" evidence="1">
    <location>
        <begin position="647"/>
        <end position="704"/>
    </location>
</feature>
<feature type="domain" description="DM14" evidence="2">
    <location>
        <begin position="112"/>
        <end position="170"/>
    </location>
</feature>
<dbReference type="Pfam" id="PF21528">
    <property type="entry name" value="CC2D1A-B_DM14"/>
    <property type="match status" value="3"/>
</dbReference>
<name>U4UA12_DENPD</name>
<dbReference type="InterPro" id="IPR006608">
    <property type="entry name" value="CC2D1A/B_DM14"/>
</dbReference>
<feature type="domain" description="DM14" evidence="2">
    <location>
        <begin position="288"/>
        <end position="345"/>
    </location>
</feature>
<dbReference type="PANTHER" id="PTHR13076">
    <property type="entry name" value="COILED-COIL AND C2 DOMAIN-CONTAINING PROTEIN 1-LIKE"/>
    <property type="match status" value="1"/>
</dbReference>
<dbReference type="OrthoDB" id="19996at2759"/>
<organism evidence="3 4">
    <name type="scientific">Dendroctonus ponderosae</name>
    <name type="common">Mountain pine beetle</name>
    <dbReference type="NCBI Taxonomy" id="77166"/>
    <lineage>
        <taxon>Eukaryota</taxon>
        <taxon>Metazoa</taxon>
        <taxon>Ecdysozoa</taxon>
        <taxon>Arthropoda</taxon>
        <taxon>Hexapoda</taxon>
        <taxon>Insecta</taxon>
        <taxon>Pterygota</taxon>
        <taxon>Neoptera</taxon>
        <taxon>Endopterygota</taxon>
        <taxon>Coleoptera</taxon>
        <taxon>Polyphaga</taxon>
        <taxon>Cucujiformia</taxon>
        <taxon>Curculionidae</taxon>
        <taxon>Scolytinae</taxon>
        <taxon>Dendroctonus</taxon>
    </lineage>
</organism>
<protein>
    <recommendedName>
        <fullName evidence="2">DM14 domain-containing protein</fullName>
    </recommendedName>
</protein>
<dbReference type="SMART" id="SM00685">
    <property type="entry name" value="DM14"/>
    <property type="match status" value="3"/>
</dbReference>
<feature type="compositionally biased region" description="Basic and acidic residues" evidence="1">
    <location>
        <begin position="295"/>
        <end position="309"/>
    </location>
</feature>
<evidence type="ECO:0000313" key="3">
    <source>
        <dbReference type="EMBL" id="ERL90779.1"/>
    </source>
</evidence>
<feature type="compositionally biased region" description="Basic and acidic residues" evidence="1">
    <location>
        <begin position="653"/>
        <end position="665"/>
    </location>
</feature>
<feature type="region of interest" description="Disordered" evidence="1">
    <location>
        <begin position="26"/>
        <end position="47"/>
    </location>
</feature>
<evidence type="ECO:0000256" key="1">
    <source>
        <dbReference type="SAM" id="MobiDB-lite"/>
    </source>
</evidence>
<accession>U4UA12</accession>
<dbReference type="EMBL" id="KB632257">
    <property type="protein sequence ID" value="ERL90779.1"/>
    <property type="molecule type" value="Genomic_DNA"/>
</dbReference>
<dbReference type="AlphaFoldDB" id="U4UA12"/>
<dbReference type="InterPro" id="IPR039725">
    <property type="entry name" value="CC2D1A/B"/>
</dbReference>
<sequence>MFGRKKPERPKRDRSGNLAQFGLFDVPADFQPMGGSVDSDGGDSDLEAELAALTGGGSHRPQPKKDIDAAVEDEEVDEDDPALLSELQEITGEEVAEEEPAPPTAAVSAEVVDTLAARLKAYQELEKAAREAGEISKAKRFGRALKTLSDLLKTARAGGPVDLSDSAVPPEIQPKPSAGNHAKEQAAEVQKAVDEELLAMLLARQKEYKLAALQAKKGGNSELAINHLKIAKVFDHVIEAVKRGEAVDLSDMPGPPGEPRIQENERQQSGNTDNAPEPQPLQAGTIEEALQQRLEFYKAHEQQAKDEANSSKARRFGRIVKQFEQALKAHRAGKGVEFEELPTPPGFAAIPVPGAPPAAPPTTREAPPIPKPSPSRAQQTVHHAPGKAGADPAGETEAVQGGRPQCEEKGRTAAGQGVPQAGQRLRSADRSRRGRPSSRLGDHSRLARGEVPAGQRVRHRDGRRMHGNCGQRQRPAFPAGNTADQADEDVPEHARPSQSLGRCGRDEQIRAAGPQCDQGSGCGASGQANRARPSKVSLRNQGVFDREEFHRADRQRTGTADRARHQLPQQQPQRHRHLREVRVSVSAGRAPLELDVHRQGHEQSRVQPDVHRADPEELASVPARWAVPQRLPTGQRQLEAAAARNCLRAPRQLRADGRPTEDRRQIGGASEAPQPHRHPAGGADPGKVAHCRPVAPPISPVSAVDADAFCIN</sequence>
<feature type="compositionally biased region" description="Basic residues" evidence="1">
    <location>
        <begin position="456"/>
        <end position="466"/>
    </location>
</feature>
<dbReference type="GO" id="GO:0001227">
    <property type="term" value="F:DNA-binding transcription repressor activity, RNA polymerase II-specific"/>
    <property type="evidence" value="ECO:0007669"/>
    <property type="project" value="InterPro"/>
</dbReference>
<gene>
    <name evidence="3" type="ORF">D910_08125</name>
</gene>
<dbReference type="STRING" id="77166.U4UA12"/>
<evidence type="ECO:0000313" key="4">
    <source>
        <dbReference type="Proteomes" id="UP000030742"/>
    </source>
</evidence>
<evidence type="ECO:0000259" key="2">
    <source>
        <dbReference type="SMART" id="SM00685"/>
    </source>
</evidence>
<feature type="region of interest" description="Disordered" evidence="1">
    <location>
        <begin position="247"/>
        <end position="315"/>
    </location>
</feature>
<feature type="region of interest" description="Disordered" evidence="1">
    <location>
        <begin position="338"/>
        <end position="579"/>
    </location>
</feature>
<reference evidence="3 4" key="1">
    <citation type="journal article" date="2013" name="Genome Biol.">
        <title>Draft genome of the mountain pine beetle, Dendroctonus ponderosae Hopkins, a major forest pest.</title>
        <authorList>
            <person name="Keeling C.I."/>
            <person name="Yuen M.M."/>
            <person name="Liao N.Y."/>
            <person name="Docking T.R."/>
            <person name="Chan S.K."/>
            <person name="Taylor G.A."/>
            <person name="Palmquist D.L."/>
            <person name="Jackman S.D."/>
            <person name="Nguyen A."/>
            <person name="Li M."/>
            <person name="Henderson H."/>
            <person name="Janes J.K."/>
            <person name="Zhao Y."/>
            <person name="Pandoh P."/>
            <person name="Moore R."/>
            <person name="Sperling F.A."/>
            <person name="Huber D.P."/>
            <person name="Birol I."/>
            <person name="Jones S.J."/>
            <person name="Bohlmann J."/>
        </authorList>
    </citation>
    <scope>NUCLEOTIDE SEQUENCE</scope>
</reference>
<dbReference type="Proteomes" id="UP000030742">
    <property type="component" value="Unassembled WGS sequence"/>
</dbReference>
<feature type="compositionally biased region" description="Basic and acidic residues" evidence="1">
    <location>
        <begin position="544"/>
        <end position="564"/>
    </location>
</feature>